<accession>A0A3N4HL38</accession>
<evidence type="ECO:0000313" key="2">
    <source>
        <dbReference type="EMBL" id="RPA73967.1"/>
    </source>
</evidence>
<proteinExistence type="predicted"/>
<protein>
    <recommendedName>
        <fullName evidence="4">F-box domain-containing protein</fullName>
    </recommendedName>
</protein>
<dbReference type="EMBL" id="ML119805">
    <property type="protein sequence ID" value="RPA73967.1"/>
    <property type="molecule type" value="Genomic_DNA"/>
</dbReference>
<feature type="compositionally biased region" description="Basic and acidic residues" evidence="1">
    <location>
        <begin position="1"/>
        <end position="16"/>
    </location>
</feature>
<sequence>MNAQTDNRRFHQKPEMGDLNNGQRNPQECRFLILPLELRLKIYANCNAVSLLVLTHTCRALYIDINTQSKVVQSAIGGSKPFSRYIKHVYKPPTDLNPHPMLLKSAIPLTIPMMEITELEEPSAFNRVYGLSYEQWLKRSGSDHPDSQQQPFRFLALPFKVRVRIYLECDPISLLILTHSCYDLYSEINTRSQLVEYAKAYFNPPESWWSTWSYEGPVPVPEWRTCPELPEGVNQLTVPLFEEIHIFHLYWISELDQTVMSTFNRVYGLDPHHRESDPSLNGWWMCERCKTIRRTSNFSSSTLCRHCSEQYYDSD</sequence>
<evidence type="ECO:0008006" key="4">
    <source>
        <dbReference type="Google" id="ProtNLM"/>
    </source>
</evidence>
<feature type="region of interest" description="Disordered" evidence="1">
    <location>
        <begin position="1"/>
        <end position="22"/>
    </location>
</feature>
<dbReference type="Proteomes" id="UP000275078">
    <property type="component" value="Unassembled WGS sequence"/>
</dbReference>
<evidence type="ECO:0000256" key="1">
    <source>
        <dbReference type="SAM" id="MobiDB-lite"/>
    </source>
</evidence>
<keyword evidence="3" id="KW-1185">Reference proteome</keyword>
<gene>
    <name evidence="2" type="ORF">BJ508DRAFT_333544</name>
</gene>
<name>A0A3N4HL38_ASCIM</name>
<reference evidence="2 3" key="1">
    <citation type="journal article" date="2018" name="Nat. Ecol. Evol.">
        <title>Pezizomycetes genomes reveal the molecular basis of ectomycorrhizal truffle lifestyle.</title>
        <authorList>
            <person name="Murat C."/>
            <person name="Payen T."/>
            <person name="Noel B."/>
            <person name="Kuo A."/>
            <person name="Morin E."/>
            <person name="Chen J."/>
            <person name="Kohler A."/>
            <person name="Krizsan K."/>
            <person name="Balestrini R."/>
            <person name="Da Silva C."/>
            <person name="Montanini B."/>
            <person name="Hainaut M."/>
            <person name="Levati E."/>
            <person name="Barry K.W."/>
            <person name="Belfiori B."/>
            <person name="Cichocki N."/>
            <person name="Clum A."/>
            <person name="Dockter R.B."/>
            <person name="Fauchery L."/>
            <person name="Guy J."/>
            <person name="Iotti M."/>
            <person name="Le Tacon F."/>
            <person name="Lindquist E.A."/>
            <person name="Lipzen A."/>
            <person name="Malagnac F."/>
            <person name="Mello A."/>
            <person name="Molinier V."/>
            <person name="Miyauchi S."/>
            <person name="Poulain J."/>
            <person name="Riccioni C."/>
            <person name="Rubini A."/>
            <person name="Sitrit Y."/>
            <person name="Splivallo R."/>
            <person name="Traeger S."/>
            <person name="Wang M."/>
            <person name="Zifcakova L."/>
            <person name="Wipf D."/>
            <person name="Zambonelli A."/>
            <person name="Paolocci F."/>
            <person name="Nowrousian M."/>
            <person name="Ottonello S."/>
            <person name="Baldrian P."/>
            <person name="Spatafora J.W."/>
            <person name="Henrissat B."/>
            <person name="Nagy L.G."/>
            <person name="Aury J.M."/>
            <person name="Wincker P."/>
            <person name="Grigoriev I.V."/>
            <person name="Bonfante P."/>
            <person name="Martin F.M."/>
        </authorList>
    </citation>
    <scope>NUCLEOTIDE SEQUENCE [LARGE SCALE GENOMIC DNA]</scope>
    <source>
        <strain evidence="2 3">RN42</strain>
    </source>
</reference>
<dbReference type="AlphaFoldDB" id="A0A3N4HL38"/>
<evidence type="ECO:0000313" key="3">
    <source>
        <dbReference type="Proteomes" id="UP000275078"/>
    </source>
</evidence>
<organism evidence="2 3">
    <name type="scientific">Ascobolus immersus RN42</name>
    <dbReference type="NCBI Taxonomy" id="1160509"/>
    <lineage>
        <taxon>Eukaryota</taxon>
        <taxon>Fungi</taxon>
        <taxon>Dikarya</taxon>
        <taxon>Ascomycota</taxon>
        <taxon>Pezizomycotina</taxon>
        <taxon>Pezizomycetes</taxon>
        <taxon>Pezizales</taxon>
        <taxon>Ascobolaceae</taxon>
        <taxon>Ascobolus</taxon>
    </lineage>
</organism>